<dbReference type="EMBL" id="CP001958">
    <property type="protein sequence ID" value="ADG97907.1"/>
    <property type="molecule type" value="Genomic_DNA"/>
</dbReference>
<dbReference type="Proteomes" id="UP000002247">
    <property type="component" value="Chromosome"/>
</dbReference>
<organism evidence="1 2">
    <name type="scientific">Segniliparus rotundus (strain ATCC BAA-972 / CDC 1076 / CIP 108378 / DSM 44985 / JCM 13578)</name>
    <dbReference type="NCBI Taxonomy" id="640132"/>
    <lineage>
        <taxon>Bacteria</taxon>
        <taxon>Bacillati</taxon>
        <taxon>Actinomycetota</taxon>
        <taxon>Actinomycetes</taxon>
        <taxon>Mycobacteriales</taxon>
        <taxon>Segniliparaceae</taxon>
        <taxon>Segniliparus</taxon>
    </lineage>
</organism>
<dbReference type="AlphaFoldDB" id="D6Z7H7"/>
<dbReference type="HOGENOM" id="CLU_2652390_0_0_11"/>
<dbReference type="OrthoDB" id="9862531at2"/>
<evidence type="ECO:0000313" key="2">
    <source>
        <dbReference type="Proteomes" id="UP000002247"/>
    </source>
</evidence>
<keyword evidence="2" id="KW-1185">Reference proteome</keyword>
<evidence type="ECO:0000313" key="1">
    <source>
        <dbReference type="EMBL" id="ADG97907.1"/>
    </source>
</evidence>
<dbReference type="STRING" id="640132.Srot_1444"/>
<protein>
    <submittedName>
        <fullName evidence="1">Uncharacterized protein</fullName>
    </submittedName>
</protein>
<sequence>MNDGTPSGGSYVYSMPFTHTSTVTLPQSVRISVEWVKDGPLDFSGRPVFSCRILRAGQVIAENRGLGYASCSASVN</sequence>
<proteinExistence type="predicted"/>
<dbReference type="KEGG" id="srt:Srot_1444"/>
<reference evidence="1 2" key="1">
    <citation type="journal article" date="2010" name="Stand. Genomic Sci.">
        <title>Complete genome sequence of Segniliparus rotundus type strain (CDC 1076).</title>
        <authorList>
            <person name="Sikorski J."/>
            <person name="Lapidus A."/>
            <person name="Copeland A."/>
            <person name="Misra M."/>
            <person name="Glavina Del Rio T."/>
            <person name="Nolan M."/>
            <person name="Lucas S."/>
            <person name="Chen F."/>
            <person name="Tice H."/>
            <person name="Cheng J.F."/>
            <person name="Jando M."/>
            <person name="Schneider S."/>
            <person name="Bruce D."/>
            <person name="Goodwin L."/>
            <person name="Pitluck S."/>
            <person name="Liolios K."/>
            <person name="Mikhailova N."/>
            <person name="Pati A."/>
            <person name="Ivanova N."/>
            <person name="Mavromatis K."/>
            <person name="Chen A."/>
            <person name="Palaniappan K."/>
            <person name="Chertkov O."/>
            <person name="Land M."/>
            <person name="Hauser L."/>
            <person name="Chang Y.J."/>
            <person name="Jeffries C.D."/>
            <person name="Brettin T."/>
            <person name="Detter J.C."/>
            <person name="Han C."/>
            <person name="Rohde M."/>
            <person name="Goker M."/>
            <person name="Bristow J."/>
            <person name="Eisen J.A."/>
            <person name="Markowitz V."/>
            <person name="Hugenholtz P."/>
            <person name="Kyrpides N.C."/>
            <person name="Klenk H.P."/>
        </authorList>
    </citation>
    <scope>NUCLEOTIDE SEQUENCE [LARGE SCALE GENOMIC DNA]</scope>
    <source>
        <strain evidence="2">ATCC BAA-972 / CDC 1076 / CIP 108378 / DSM 44985 / JCM 13578</strain>
    </source>
</reference>
<name>D6Z7H7_SEGRD</name>
<gene>
    <name evidence="1" type="ordered locus">Srot_1444</name>
</gene>
<accession>D6Z7H7</accession>